<dbReference type="Proteomes" id="UP000514720">
    <property type="component" value="Chromosome"/>
</dbReference>
<dbReference type="InterPro" id="IPR052174">
    <property type="entry name" value="Flavoredoxin"/>
</dbReference>
<dbReference type="PANTHER" id="PTHR43567">
    <property type="entry name" value="FLAVOREDOXIN-RELATED-RELATED"/>
    <property type="match status" value="1"/>
</dbReference>
<dbReference type="PANTHER" id="PTHR43567:SF5">
    <property type="entry name" value="HYPOTHETICAL CYTOSOLIC PROTEIN"/>
    <property type="match status" value="1"/>
</dbReference>
<dbReference type="SUPFAM" id="SSF50475">
    <property type="entry name" value="FMN-binding split barrel"/>
    <property type="match status" value="1"/>
</dbReference>
<gene>
    <name evidence="3" type="ORF">G4Z02_03870</name>
</gene>
<dbReference type="KEGG" id="xcl:G4Z02_03870"/>
<dbReference type="Gene3D" id="2.30.110.10">
    <property type="entry name" value="Electron Transport, Fmn-binding Protein, Chain A"/>
    <property type="match status" value="1"/>
</dbReference>
<dbReference type="AlphaFoldDB" id="A0A7L7KUT3"/>
<comment type="similarity">
    <text evidence="1">Belongs to the flavoredoxin family.</text>
</comment>
<sequence length="158" mass="18571">MLNQLAKGAFLTTKKGRRINTMTIAWGGIHIIWGKPVYAIYVRYSRETYNYLKYTDEFTISVPKFGTMKKELAYCGTKSARETDKIKDLDLTLVKGRKVETPVIQQCELHYECKIIYRQALEPNAIMEQVKDRYYPNNNFHMVYYGEIIDTYQIEGEE</sequence>
<dbReference type="InterPro" id="IPR002563">
    <property type="entry name" value="Flavin_Rdtase-like_dom"/>
</dbReference>
<dbReference type="Pfam" id="PF01613">
    <property type="entry name" value="Flavin_Reduct"/>
    <property type="match status" value="1"/>
</dbReference>
<dbReference type="EMBL" id="CP048914">
    <property type="protein sequence ID" value="QMS86006.1"/>
    <property type="molecule type" value="Genomic_DNA"/>
</dbReference>
<name>A0A7L7KUT3_9MOLU</name>
<proteinExistence type="inferred from homology"/>
<protein>
    <submittedName>
        <fullName evidence="3">Flavin reductase family protein</fullName>
    </submittedName>
</protein>
<evidence type="ECO:0000256" key="1">
    <source>
        <dbReference type="ARBA" id="ARBA00038054"/>
    </source>
</evidence>
<feature type="domain" description="Flavin reductase like" evidence="2">
    <location>
        <begin position="10"/>
        <end position="153"/>
    </location>
</feature>
<keyword evidence="4" id="KW-1185">Reference proteome</keyword>
<evidence type="ECO:0000313" key="3">
    <source>
        <dbReference type="EMBL" id="QMS86006.1"/>
    </source>
</evidence>
<evidence type="ECO:0000259" key="2">
    <source>
        <dbReference type="Pfam" id="PF01613"/>
    </source>
</evidence>
<organism evidence="3 4">
    <name type="scientific">Candidatus Xianfuyuplasma coldseepsis</name>
    <dbReference type="NCBI Taxonomy" id="2782163"/>
    <lineage>
        <taxon>Bacteria</taxon>
        <taxon>Bacillati</taxon>
        <taxon>Mycoplasmatota</taxon>
        <taxon>Mollicutes</taxon>
        <taxon>Candidatus Izemoplasmatales</taxon>
        <taxon>Candidatus Izemoplasmataceae</taxon>
        <taxon>Candidatus Xianfuyuplasma</taxon>
    </lineage>
</organism>
<dbReference type="InterPro" id="IPR012349">
    <property type="entry name" value="Split_barrel_FMN-bd"/>
</dbReference>
<accession>A0A7L7KUT3</accession>
<dbReference type="GO" id="GO:0016646">
    <property type="term" value="F:oxidoreductase activity, acting on the CH-NH group of donors, NAD or NADP as acceptor"/>
    <property type="evidence" value="ECO:0007669"/>
    <property type="project" value="UniProtKB-ARBA"/>
</dbReference>
<reference evidence="3 4" key="1">
    <citation type="submission" date="2020-02" db="EMBL/GenBank/DDBJ databases">
        <authorList>
            <person name="Zheng R.K."/>
            <person name="Sun C.M."/>
        </authorList>
    </citation>
    <scope>NUCLEOTIDE SEQUENCE [LARGE SCALE GENOMIC DNA]</scope>
    <source>
        <strain evidence="4">zrk13</strain>
    </source>
</reference>
<evidence type="ECO:0000313" key="4">
    <source>
        <dbReference type="Proteomes" id="UP000514720"/>
    </source>
</evidence>
<dbReference type="GO" id="GO:0010181">
    <property type="term" value="F:FMN binding"/>
    <property type="evidence" value="ECO:0007669"/>
    <property type="project" value="InterPro"/>
</dbReference>